<reference evidence="1 2" key="1">
    <citation type="submission" date="2010-08" db="EMBL/GenBank/DDBJ databases">
        <title>Complete sequence of Clostridium cellulovorans 743B.</title>
        <authorList>
            <consortium name="US DOE Joint Genome Institute"/>
            <person name="Lucas S."/>
            <person name="Copeland A."/>
            <person name="Lapidus A."/>
            <person name="Cheng J.-F."/>
            <person name="Bruce D."/>
            <person name="Goodwin L."/>
            <person name="Pitluck S."/>
            <person name="Chertkov O."/>
            <person name="Detter J.C."/>
            <person name="Han C."/>
            <person name="Tapia R."/>
            <person name="Land M."/>
            <person name="Hauser L."/>
            <person name="Chang Y.-J."/>
            <person name="Jeffries C."/>
            <person name="Kyrpides N."/>
            <person name="Ivanova N."/>
            <person name="Mikhailova N."/>
            <person name="Hemme C.L."/>
            <person name="Woyke T."/>
        </authorList>
    </citation>
    <scope>NUCLEOTIDE SEQUENCE [LARGE SCALE GENOMIC DNA]</scope>
    <source>
        <strain evidence="2">ATCC 35296 / DSM 3052 / OCM 3 / 743B</strain>
    </source>
</reference>
<dbReference type="STRING" id="573061.Clocel_2956"/>
<protein>
    <submittedName>
        <fullName evidence="1">Uncharacterized protein</fullName>
    </submittedName>
</protein>
<dbReference type="KEGG" id="ccb:Clocel_2956"/>
<dbReference type="AlphaFoldDB" id="D9SSY6"/>
<evidence type="ECO:0000313" key="1">
    <source>
        <dbReference type="EMBL" id="ADL52648.1"/>
    </source>
</evidence>
<dbReference type="EMBL" id="CP002160">
    <property type="protein sequence ID" value="ADL52648.1"/>
    <property type="molecule type" value="Genomic_DNA"/>
</dbReference>
<sequence length="117" mass="14134">MKNTNIYIIFKTENIILENLSIDFIRRIQKLKTGFSEEFEFPKAQWNSLRNKLPVTYNIYDTTLFKIAENLIVAKHLRHRTTDESLYDLIENNPSYRFYPKSFYYSKGGPYYESKRE</sequence>
<organism evidence="1 2">
    <name type="scientific">Clostridium cellulovorans (strain ATCC 35296 / DSM 3052 / OCM 3 / 743B)</name>
    <dbReference type="NCBI Taxonomy" id="573061"/>
    <lineage>
        <taxon>Bacteria</taxon>
        <taxon>Bacillati</taxon>
        <taxon>Bacillota</taxon>
        <taxon>Clostridia</taxon>
        <taxon>Eubacteriales</taxon>
        <taxon>Clostridiaceae</taxon>
        <taxon>Clostridium</taxon>
    </lineage>
</organism>
<gene>
    <name evidence="1" type="ordered locus">Clocel_2956</name>
</gene>
<proteinExistence type="predicted"/>
<keyword evidence="2" id="KW-1185">Reference proteome</keyword>
<evidence type="ECO:0000313" key="2">
    <source>
        <dbReference type="Proteomes" id="UP000002730"/>
    </source>
</evidence>
<dbReference type="HOGENOM" id="CLU_2080666_0_0_9"/>
<dbReference type="RefSeq" id="WP_010075746.1">
    <property type="nucleotide sequence ID" value="NC_014393.1"/>
</dbReference>
<name>D9SSY6_CLOC7</name>
<accession>D9SSY6</accession>
<dbReference type="Proteomes" id="UP000002730">
    <property type="component" value="Chromosome"/>
</dbReference>